<proteinExistence type="predicted"/>
<organism evidence="1 2">
    <name type="scientific">Mycena albidolilacea</name>
    <dbReference type="NCBI Taxonomy" id="1033008"/>
    <lineage>
        <taxon>Eukaryota</taxon>
        <taxon>Fungi</taxon>
        <taxon>Dikarya</taxon>
        <taxon>Basidiomycota</taxon>
        <taxon>Agaricomycotina</taxon>
        <taxon>Agaricomycetes</taxon>
        <taxon>Agaricomycetidae</taxon>
        <taxon>Agaricales</taxon>
        <taxon>Marasmiineae</taxon>
        <taxon>Mycenaceae</taxon>
        <taxon>Mycena</taxon>
    </lineage>
</organism>
<protein>
    <submittedName>
        <fullName evidence="1">Uncharacterized protein</fullName>
    </submittedName>
</protein>
<dbReference type="EMBL" id="JARIHO010000081">
    <property type="protein sequence ID" value="KAJ7309476.1"/>
    <property type="molecule type" value="Genomic_DNA"/>
</dbReference>
<keyword evidence="2" id="KW-1185">Reference proteome</keyword>
<dbReference type="AlphaFoldDB" id="A0AAD6Z678"/>
<gene>
    <name evidence="1" type="ORF">DFH08DRAFT_899385</name>
</gene>
<dbReference type="InterPro" id="IPR011990">
    <property type="entry name" value="TPR-like_helical_dom_sf"/>
</dbReference>
<dbReference type="Gene3D" id="1.25.40.10">
    <property type="entry name" value="Tetratricopeptide repeat domain"/>
    <property type="match status" value="1"/>
</dbReference>
<name>A0AAD6Z678_9AGAR</name>
<sequence>MHCPLSNDLGRLADIKAWQDSEWHTRWPVMYCGYAYKTKDKWALHKALLFLGDVFLATKDNETATNLYIVALEGFTHMDVHRSRAECMVHLGDLANEQGHASKAIGFWKKARPLFEQSLQAKDVAEIDVKLSTVDKICQKSLLQLTTLSALDWSLNRETPEIHKVETPESVFSTPEKTSC</sequence>
<accession>A0AAD6Z678</accession>
<evidence type="ECO:0000313" key="2">
    <source>
        <dbReference type="Proteomes" id="UP001218218"/>
    </source>
</evidence>
<reference evidence="1" key="1">
    <citation type="submission" date="2023-03" db="EMBL/GenBank/DDBJ databases">
        <title>Massive genome expansion in bonnet fungi (Mycena s.s.) driven by repeated elements and novel gene families across ecological guilds.</title>
        <authorList>
            <consortium name="Lawrence Berkeley National Laboratory"/>
            <person name="Harder C.B."/>
            <person name="Miyauchi S."/>
            <person name="Viragh M."/>
            <person name="Kuo A."/>
            <person name="Thoen E."/>
            <person name="Andreopoulos B."/>
            <person name="Lu D."/>
            <person name="Skrede I."/>
            <person name="Drula E."/>
            <person name="Henrissat B."/>
            <person name="Morin E."/>
            <person name="Kohler A."/>
            <person name="Barry K."/>
            <person name="LaButti K."/>
            <person name="Morin E."/>
            <person name="Salamov A."/>
            <person name="Lipzen A."/>
            <person name="Mereny Z."/>
            <person name="Hegedus B."/>
            <person name="Baldrian P."/>
            <person name="Stursova M."/>
            <person name="Weitz H."/>
            <person name="Taylor A."/>
            <person name="Grigoriev I.V."/>
            <person name="Nagy L.G."/>
            <person name="Martin F."/>
            <person name="Kauserud H."/>
        </authorList>
    </citation>
    <scope>NUCLEOTIDE SEQUENCE</scope>
    <source>
        <strain evidence="1">CBHHK002</strain>
    </source>
</reference>
<dbReference type="SUPFAM" id="SSF48452">
    <property type="entry name" value="TPR-like"/>
    <property type="match status" value="1"/>
</dbReference>
<comment type="caution">
    <text evidence="1">The sequence shown here is derived from an EMBL/GenBank/DDBJ whole genome shotgun (WGS) entry which is preliminary data.</text>
</comment>
<evidence type="ECO:0000313" key="1">
    <source>
        <dbReference type="EMBL" id="KAJ7309476.1"/>
    </source>
</evidence>
<dbReference type="Proteomes" id="UP001218218">
    <property type="component" value="Unassembled WGS sequence"/>
</dbReference>